<proteinExistence type="predicted"/>
<dbReference type="GO" id="GO:0046982">
    <property type="term" value="F:protein heterodimerization activity"/>
    <property type="evidence" value="ECO:0007669"/>
    <property type="project" value="InterPro"/>
</dbReference>
<dbReference type="SUPFAM" id="SSF47113">
    <property type="entry name" value="Histone-fold"/>
    <property type="match status" value="1"/>
</dbReference>
<organism evidence="3 4">
    <name type="scientific">Oryzias melastigma</name>
    <name type="common">Marine medaka</name>
    <dbReference type="NCBI Taxonomy" id="30732"/>
    <lineage>
        <taxon>Eukaryota</taxon>
        <taxon>Metazoa</taxon>
        <taxon>Chordata</taxon>
        <taxon>Craniata</taxon>
        <taxon>Vertebrata</taxon>
        <taxon>Euteleostomi</taxon>
        <taxon>Actinopterygii</taxon>
        <taxon>Neopterygii</taxon>
        <taxon>Teleostei</taxon>
        <taxon>Neoteleostei</taxon>
        <taxon>Acanthomorphata</taxon>
        <taxon>Ovalentaria</taxon>
        <taxon>Atherinomorphae</taxon>
        <taxon>Beloniformes</taxon>
        <taxon>Adrianichthyidae</taxon>
        <taxon>Oryziinae</taxon>
        <taxon>Oryzias</taxon>
    </lineage>
</organism>
<sequence length="86" mass="9791">MPGHKRKYNVRFPPRRIKKIMQKDAEVGRIATAVPVIIAIVRQMRTRRMCVFLRVSGRNPGIWLAASPPPPSLPSLRSSRTEPLSF</sequence>
<evidence type="ECO:0000259" key="2">
    <source>
        <dbReference type="Pfam" id="PF00808"/>
    </source>
</evidence>
<evidence type="ECO:0000313" key="4">
    <source>
        <dbReference type="Proteomes" id="UP000646548"/>
    </source>
</evidence>
<feature type="compositionally biased region" description="Low complexity" evidence="1">
    <location>
        <begin position="74"/>
        <end position="86"/>
    </location>
</feature>
<feature type="region of interest" description="Disordered" evidence="1">
    <location>
        <begin position="64"/>
        <end position="86"/>
    </location>
</feature>
<accession>A0A834C115</accession>
<dbReference type="Pfam" id="PF00808">
    <property type="entry name" value="CBFD_NFYB_HMF"/>
    <property type="match status" value="1"/>
</dbReference>
<dbReference type="Proteomes" id="UP000646548">
    <property type="component" value="Unassembled WGS sequence"/>
</dbReference>
<dbReference type="InterPro" id="IPR003958">
    <property type="entry name" value="CBFA_NFYB_domain"/>
</dbReference>
<protein>
    <submittedName>
        <fullName evidence="3">Dr1-associated corepressor</fullName>
    </submittedName>
</protein>
<comment type="caution">
    <text evidence="3">The sequence shown here is derived from an EMBL/GenBank/DDBJ whole genome shotgun (WGS) entry which is preliminary data.</text>
</comment>
<evidence type="ECO:0000313" key="3">
    <source>
        <dbReference type="EMBL" id="KAF6718350.1"/>
    </source>
</evidence>
<dbReference type="AlphaFoldDB" id="A0A834C115"/>
<gene>
    <name evidence="3" type="ORF">FQA47_014120</name>
</gene>
<reference evidence="3" key="1">
    <citation type="journal article" name="BMC Genomics">
        <title>Long-read sequencing and de novo genome assembly of marine medaka (Oryzias melastigma).</title>
        <authorList>
            <person name="Liang P."/>
            <person name="Saqib H.S.A."/>
            <person name="Ni X."/>
            <person name="Shen Y."/>
        </authorList>
    </citation>
    <scope>NUCLEOTIDE SEQUENCE</scope>
    <source>
        <strain evidence="3">Bigg-433</strain>
    </source>
</reference>
<feature type="domain" description="Transcription factor CBF/NF-Y/archaeal histone" evidence="2">
    <location>
        <begin position="11"/>
        <end position="39"/>
    </location>
</feature>
<dbReference type="Gene3D" id="1.10.20.10">
    <property type="entry name" value="Histone, subunit A"/>
    <property type="match status" value="1"/>
</dbReference>
<dbReference type="InterPro" id="IPR009072">
    <property type="entry name" value="Histone-fold"/>
</dbReference>
<name>A0A834C115_ORYME</name>
<dbReference type="EMBL" id="WKFB01000742">
    <property type="protein sequence ID" value="KAF6718350.1"/>
    <property type="molecule type" value="Genomic_DNA"/>
</dbReference>
<evidence type="ECO:0000256" key="1">
    <source>
        <dbReference type="SAM" id="MobiDB-lite"/>
    </source>
</evidence>